<proteinExistence type="predicted"/>
<gene>
    <name evidence="1" type="ORF">ILYODFUR_039011</name>
</gene>
<keyword evidence="2" id="KW-1185">Reference proteome</keyword>
<name>A0ABV0T599_9TELE</name>
<feature type="non-terminal residue" evidence="1">
    <location>
        <position position="159"/>
    </location>
</feature>
<comment type="caution">
    <text evidence="1">The sequence shown here is derived from an EMBL/GenBank/DDBJ whole genome shotgun (WGS) entry which is preliminary data.</text>
</comment>
<organism evidence="1 2">
    <name type="scientific">Ilyodon furcidens</name>
    <name type="common">goldbreast splitfin</name>
    <dbReference type="NCBI Taxonomy" id="33524"/>
    <lineage>
        <taxon>Eukaryota</taxon>
        <taxon>Metazoa</taxon>
        <taxon>Chordata</taxon>
        <taxon>Craniata</taxon>
        <taxon>Vertebrata</taxon>
        <taxon>Euteleostomi</taxon>
        <taxon>Actinopterygii</taxon>
        <taxon>Neopterygii</taxon>
        <taxon>Teleostei</taxon>
        <taxon>Neoteleostei</taxon>
        <taxon>Acanthomorphata</taxon>
        <taxon>Ovalentaria</taxon>
        <taxon>Atherinomorphae</taxon>
        <taxon>Cyprinodontiformes</taxon>
        <taxon>Goodeidae</taxon>
        <taxon>Ilyodon</taxon>
    </lineage>
</organism>
<dbReference type="EMBL" id="JAHRIQ010022387">
    <property type="protein sequence ID" value="MEQ2227576.1"/>
    <property type="molecule type" value="Genomic_DNA"/>
</dbReference>
<evidence type="ECO:0000313" key="2">
    <source>
        <dbReference type="Proteomes" id="UP001482620"/>
    </source>
</evidence>
<sequence>MSSPPVAGVSARWCTCGSRYPGLGALVCASSFPVAACRGLDPWALSGLCLGSDMSRGLGSLGPWLDLLGHRWLPTGPMGSLLQLPGASALWQLGGSPGILPCSSLGGYGSPSGGSPGVPVLWGAFGCLWLSSPPYLSLVWGGRSVAPHTHYCIFLWKNL</sequence>
<protein>
    <submittedName>
        <fullName evidence="1">Uncharacterized protein</fullName>
    </submittedName>
</protein>
<reference evidence="1 2" key="1">
    <citation type="submission" date="2021-06" db="EMBL/GenBank/DDBJ databases">
        <authorList>
            <person name="Palmer J.M."/>
        </authorList>
    </citation>
    <scope>NUCLEOTIDE SEQUENCE [LARGE SCALE GENOMIC DNA]</scope>
    <source>
        <strain evidence="2">if_2019</strain>
        <tissue evidence="1">Muscle</tissue>
    </source>
</reference>
<dbReference type="Proteomes" id="UP001482620">
    <property type="component" value="Unassembled WGS sequence"/>
</dbReference>
<accession>A0ABV0T599</accession>
<evidence type="ECO:0000313" key="1">
    <source>
        <dbReference type="EMBL" id="MEQ2227576.1"/>
    </source>
</evidence>